<feature type="compositionally biased region" description="Polar residues" evidence="6">
    <location>
        <begin position="1"/>
        <end position="12"/>
    </location>
</feature>
<dbReference type="CDD" id="cd07979">
    <property type="entry name" value="HFD_TAF9"/>
    <property type="match status" value="1"/>
</dbReference>
<dbReference type="PANTHER" id="PTHR48068">
    <property type="entry name" value="TAF9 RNA POLYMERASE II, TATA BOX-BINDING PROTEIN (TBP)-ASSOCIATED FACTOR"/>
    <property type="match status" value="1"/>
</dbReference>
<keyword evidence="7" id="KW-0396">Initiation factor</keyword>
<keyword evidence="7" id="KW-0648">Protein biosynthesis</keyword>
<dbReference type="Pfam" id="PF02291">
    <property type="entry name" value="TFIID-31kDa"/>
    <property type="match status" value="1"/>
</dbReference>
<dbReference type="InterPro" id="IPR009072">
    <property type="entry name" value="Histone-fold"/>
</dbReference>
<dbReference type="GeneID" id="36523979"/>
<dbReference type="SUPFAM" id="SSF47113">
    <property type="entry name" value="Histone-fold"/>
    <property type="match status" value="1"/>
</dbReference>
<dbReference type="GO" id="GO:0046982">
    <property type="term" value="F:protein heterodimerization activity"/>
    <property type="evidence" value="ECO:0007669"/>
    <property type="project" value="InterPro"/>
</dbReference>
<keyword evidence="4" id="KW-0804">Transcription</keyword>
<protein>
    <submittedName>
        <fullName evidence="7">Transcription initiation factor IID, 31kD subunit-domain-containing protein</fullName>
    </submittedName>
</protein>
<feature type="compositionally biased region" description="Acidic residues" evidence="6">
    <location>
        <begin position="272"/>
        <end position="287"/>
    </location>
</feature>
<evidence type="ECO:0000313" key="8">
    <source>
        <dbReference type="Proteomes" id="UP000234585"/>
    </source>
</evidence>
<dbReference type="Proteomes" id="UP000234585">
    <property type="component" value="Unassembled WGS sequence"/>
</dbReference>
<evidence type="ECO:0000256" key="1">
    <source>
        <dbReference type="ARBA" id="ARBA00004123"/>
    </source>
</evidence>
<dbReference type="GO" id="GO:0051123">
    <property type="term" value="P:RNA polymerase II preinitiation complex assembly"/>
    <property type="evidence" value="ECO:0007669"/>
    <property type="project" value="TreeGrafter"/>
</dbReference>
<dbReference type="AlphaFoldDB" id="A0A2I2F3U6"/>
<feature type="compositionally biased region" description="Polar residues" evidence="6">
    <location>
        <begin position="58"/>
        <end position="71"/>
    </location>
</feature>
<evidence type="ECO:0000313" key="7">
    <source>
        <dbReference type="EMBL" id="PLB35300.1"/>
    </source>
</evidence>
<feature type="compositionally biased region" description="Low complexity" evidence="6">
    <location>
        <begin position="19"/>
        <end position="57"/>
    </location>
</feature>
<dbReference type="PANTHER" id="PTHR48068:SF4">
    <property type="entry name" value="TATA-BOX BINDING PROTEIN ASSOCIATED FACTOR 9"/>
    <property type="match status" value="1"/>
</dbReference>
<organism evidence="7 8">
    <name type="scientific">Aspergillus candidus</name>
    <dbReference type="NCBI Taxonomy" id="41067"/>
    <lineage>
        <taxon>Eukaryota</taxon>
        <taxon>Fungi</taxon>
        <taxon>Dikarya</taxon>
        <taxon>Ascomycota</taxon>
        <taxon>Pezizomycotina</taxon>
        <taxon>Eurotiomycetes</taxon>
        <taxon>Eurotiomycetidae</taxon>
        <taxon>Eurotiales</taxon>
        <taxon>Aspergillaceae</taxon>
        <taxon>Aspergillus</taxon>
        <taxon>Aspergillus subgen. Circumdati</taxon>
    </lineage>
</organism>
<reference evidence="7 8" key="1">
    <citation type="submission" date="2017-12" db="EMBL/GenBank/DDBJ databases">
        <authorList>
            <consortium name="DOE Joint Genome Institute"/>
            <person name="Haridas S."/>
            <person name="Kjaerbolling I."/>
            <person name="Vesth T.C."/>
            <person name="Frisvad J.C."/>
            <person name="Nybo J.L."/>
            <person name="Theobald S."/>
            <person name="Kuo A."/>
            <person name="Bowyer P."/>
            <person name="Matsuda Y."/>
            <person name="Mondo S."/>
            <person name="Lyhne E.K."/>
            <person name="Kogle M.E."/>
            <person name="Clum A."/>
            <person name="Lipzen A."/>
            <person name="Salamov A."/>
            <person name="Ngan C.Y."/>
            <person name="Daum C."/>
            <person name="Chiniquy J."/>
            <person name="Barry K."/>
            <person name="LaButti K."/>
            <person name="Simmons B.A."/>
            <person name="Magnuson J.K."/>
            <person name="Mortensen U.H."/>
            <person name="Larsen T.O."/>
            <person name="Grigoriev I.V."/>
            <person name="Baker S.E."/>
            <person name="Andersen M.R."/>
            <person name="Nordberg H.P."/>
            <person name="Cantor M.N."/>
            <person name="Hua S.X."/>
        </authorList>
    </citation>
    <scope>NUCLEOTIDE SEQUENCE [LARGE SCALE GENOMIC DNA]</scope>
    <source>
        <strain evidence="7 8">CBS 102.13</strain>
    </source>
</reference>
<feature type="region of interest" description="Disordered" evidence="6">
    <location>
        <begin position="248"/>
        <end position="319"/>
    </location>
</feature>
<dbReference type="EMBL" id="KZ559164">
    <property type="protein sequence ID" value="PLB35300.1"/>
    <property type="molecule type" value="Genomic_DNA"/>
</dbReference>
<proteinExistence type="inferred from homology"/>
<gene>
    <name evidence="7" type="ORF">BDW47DRAFT_128232</name>
</gene>
<dbReference type="GO" id="GO:0005669">
    <property type="term" value="C:transcription factor TFIID complex"/>
    <property type="evidence" value="ECO:0007669"/>
    <property type="project" value="TreeGrafter"/>
</dbReference>
<evidence type="ECO:0000256" key="5">
    <source>
        <dbReference type="ARBA" id="ARBA00023242"/>
    </source>
</evidence>
<dbReference type="FunFam" id="1.10.20.10:FF:000069">
    <property type="entry name" value="Transcription initiation factor TFIID subunit"/>
    <property type="match status" value="1"/>
</dbReference>
<dbReference type="InterPro" id="IPR003162">
    <property type="entry name" value="TFIID-31"/>
</dbReference>
<evidence type="ECO:0000256" key="2">
    <source>
        <dbReference type="ARBA" id="ARBA00007646"/>
    </source>
</evidence>
<dbReference type="GO" id="GO:0000124">
    <property type="term" value="C:SAGA complex"/>
    <property type="evidence" value="ECO:0007669"/>
    <property type="project" value="TreeGrafter"/>
</dbReference>
<evidence type="ECO:0000256" key="4">
    <source>
        <dbReference type="ARBA" id="ARBA00023163"/>
    </source>
</evidence>
<dbReference type="OrthoDB" id="341924at2759"/>
<evidence type="ECO:0000256" key="3">
    <source>
        <dbReference type="ARBA" id="ARBA00023015"/>
    </source>
</evidence>
<dbReference type="InterPro" id="IPR051431">
    <property type="entry name" value="TFIID_subunit_9"/>
</dbReference>
<dbReference type="GO" id="GO:0016251">
    <property type="term" value="F:RNA polymerase II general transcription initiation factor activity"/>
    <property type="evidence" value="ECO:0007669"/>
    <property type="project" value="TreeGrafter"/>
</dbReference>
<dbReference type="GO" id="GO:0003743">
    <property type="term" value="F:translation initiation factor activity"/>
    <property type="evidence" value="ECO:0007669"/>
    <property type="project" value="UniProtKB-KW"/>
</dbReference>
<sequence>MASPGQQANQQPLTPPAEPSSSNNAQQSQSQPQSQSQSQPPSQPTTQQQQQPSHPTQINASTAATPANNQPTPIPPTSLKDSGKSRRPRDIRLIHMLLSSLGVTSYQERVPLQLLDFAYRYTSGVLQDAVHLATEGYAGVTDSVTTSSKGGVGQTAEVNSVTLPALRLSIASRLHYQFQTGLPKEFLMDVAGERNRVALPGARRAFEDENAAQAKGAQGANQSLLVGGMRLPPERFCLTGTGWDMKEEWESEGEEEFSLLGEGEGEGKGGEGDGEGEGDEDEDEDGKMEDVFGPGGDERGDQDGDGDGDGDGDRDMTDV</sequence>
<evidence type="ECO:0000256" key="6">
    <source>
        <dbReference type="SAM" id="MobiDB-lite"/>
    </source>
</evidence>
<keyword evidence="3" id="KW-0805">Transcription regulation</keyword>
<comment type="similarity">
    <text evidence="2">Belongs to the TAF9 family.</text>
</comment>
<feature type="region of interest" description="Disordered" evidence="6">
    <location>
        <begin position="1"/>
        <end position="86"/>
    </location>
</feature>
<accession>A0A2I2F3U6</accession>
<feature type="compositionally biased region" description="Acidic residues" evidence="6">
    <location>
        <begin position="248"/>
        <end position="257"/>
    </location>
</feature>
<dbReference type="STRING" id="41067.A0A2I2F3U6"/>
<comment type="subcellular location">
    <subcellularLocation>
        <location evidence="1">Nucleus</location>
    </subcellularLocation>
</comment>
<dbReference type="RefSeq" id="XP_024669312.1">
    <property type="nucleotide sequence ID" value="XM_024816819.1"/>
</dbReference>
<name>A0A2I2F3U6_ASPCN</name>
<dbReference type="GO" id="GO:0003713">
    <property type="term" value="F:transcription coactivator activity"/>
    <property type="evidence" value="ECO:0007669"/>
    <property type="project" value="TreeGrafter"/>
</dbReference>
<keyword evidence="5" id="KW-0539">Nucleus</keyword>
<dbReference type="Gene3D" id="1.10.20.10">
    <property type="entry name" value="Histone, subunit A"/>
    <property type="match status" value="1"/>
</dbReference>
<keyword evidence="8" id="KW-1185">Reference proteome</keyword>